<dbReference type="AlphaFoldDB" id="A0A4R7YJH5"/>
<dbReference type="PROSITE" id="PS50928">
    <property type="entry name" value="ABC_TM1"/>
    <property type="match status" value="1"/>
</dbReference>
<keyword evidence="4 7" id="KW-0812">Transmembrane</keyword>
<evidence type="ECO:0000256" key="7">
    <source>
        <dbReference type="RuleBase" id="RU363032"/>
    </source>
</evidence>
<proteinExistence type="inferred from homology"/>
<dbReference type="PANTHER" id="PTHR43744:SF6">
    <property type="entry name" value="ABC TRANSPORTER PERMEASE PROTEIN YESQ-RELATED"/>
    <property type="match status" value="1"/>
</dbReference>
<dbReference type="GO" id="GO:0055085">
    <property type="term" value="P:transmembrane transport"/>
    <property type="evidence" value="ECO:0007669"/>
    <property type="project" value="InterPro"/>
</dbReference>
<evidence type="ECO:0000256" key="5">
    <source>
        <dbReference type="ARBA" id="ARBA00022989"/>
    </source>
</evidence>
<keyword evidence="6 7" id="KW-0472">Membrane</keyword>
<feature type="transmembrane region" description="Helical" evidence="7">
    <location>
        <begin position="145"/>
        <end position="164"/>
    </location>
</feature>
<keyword evidence="3" id="KW-1003">Cell membrane</keyword>
<dbReference type="SUPFAM" id="SSF161098">
    <property type="entry name" value="MetI-like"/>
    <property type="match status" value="1"/>
</dbReference>
<dbReference type="PANTHER" id="PTHR43744">
    <property type="entry name" value="ABC TRANSPORTER PERMEASE PROTEIN MG189-RELATED-RELATED"/>
    <property type="match status" value="1"/>
</dbReference>
<feature type="transmembrane region" description="Helical" evidence="7">
    <location>
        <begin position="185"/>
        <end position="208"/>
    </location>
</feature>
<accession>A0A4R7YJH5</accession>
<dbReference type="InterPro" id="IPR000515">
    <property type="entry name" value="MetI-like"/>
</dbReference>
<dbReference type="Proteomes" id="UP000294697">
    <property type="component" value="Unassembled WGS sequence"/>
</dbReference>
<dbReference type="GO" id="GO:0005886">
    <property type="term" value="C:plasma membrane"/>
    <property type="evidence" value="ECO:0007669"/>
    <property type="project" value="UniProtKB-SubCell"/>
</dbReference>
<evidence type="ECO:0000313" key="10">
    <source>
        <dbReference type="Proteomes" id="UP000294697"/>
    </source>
</evidence>
<feature type="transmembrane region" description="Helical" evidence="7">
    <location>
        <begin position="109"/>
        <end position="133"/>
    </location>
</feature>
<evidence type="ECO:0000256" key="2">
    <source>
        <dbReference type="ARBA" id="ARBA00022448"/>
    </source>
</evidence>
<feature type="transmembrane region" description="Helical" evidence="7">
    <location>
        <begin position="244"/>
        <end position="265"/>
    </location>
</feature>
<name>A0A4R7YJH5_9FIRM</name>
<evidence type="ECO:0000256" key="6">
    <source>
        <dbReference type="ARBA" id="ARBA00023136"/>
    </source>
</evidence>
<dbReference type="Pfam" id="PF00528">
    <property type="entry name" value="BPD_transp_1"/>
    <property type="match status" value="1"/>
</dbReference>
<protein>
    <submittedName>
        <fullName evidence="9">Carbohydrate ABC transporter membrane protein 2 (CUT1 family)</fullName>
    </submittedName>
</protein>
<dbReference type="CDD" id="cd06261">
    <property type="entry name" value="TM_PBP2"/>
    <property type="match status" value="1"/>
</dbReference>
<sequence>MKVSTENKIKSVVYHVCILTLGLMMFYPVLWMIASSFKTHANALSPTLIPDQLLIENYVQGWQGFGDLTFATFFKNSFIIATTATIGQVLLSAMTAYGFGRIQFKGRDFWFSVMIITLLFPRQVVMIPQYLMFNQLGWIDSFKPLILPKFTPLPFFVFLMVQFVRGLPIELDEAARIDGCGVYSIFFKIILPNIKPALITAAIFSFYWTWQDFFTPLLYIQSTELYPVSLALSLFADPQAVTNWGAMFGMATLSLMPIFLIFIFFQRYLVEGIATSG</sequence>
<evidence type="ECO:0000259" key="8">
    <source>
        <dbReference type="PROSITE" id="PS50928"/>
    </source>
</evidence>
<evidence type="ECO:0000256" key="1">
    <source>
        <dbReference type="ARBA" id="ARBA00004651"/>
    </source>
</evidence>
<dbReference type="RefSeq" id="WP_111573571.1">
    <property type="nucleotide sequence ID" value="NZ_QLME01000062.1"/>
</dbReference>
<feature type="non-terminal residue" evidence="9">
    <location>
        <position position="277"/>
    </location>
</feature>
<comment type="similarity">
    <text evidence="7">Belongs to the binding-protein-dependent transport system permease family.</text>
</comment>
<dbReference type="OrthoDB" id="9793448at2"/>
<keyword evidence="5 7" id="KW-1133">Transmembrane helix</keyword>
<dbReference type="Gene3D" id="1.10.3720.10">
    <property type="entry name" value="MetI-like"/>
    <property type="match status" value="1"/>
</dbReference>
<gene>
    <name evidence="9" type="ORF">C8C77_1702</name>
</gene>
<feature type="transmembrane region" description="Helical" evidence="7">
    <location>
        <begin position="78"/>
        <end position="97"/>
    </location>
</feature>
<feature type="domain" description="ABC transmembrane type-1" evidence="8">
    <location>
        <begin position="74"/>
        <end position="265"/>
    </location>
</feature>
<dbReference type="EMBL" id="SODA01000070">
    <property type="protein sequence ID" value="TDV96715.1"/>
    <property type="molecule type" value="Genomic_DNA"/>
</dbReference>
<organism evidence="9 10">
    <name type="scientific">Halanaerobium saccharolyticum</name>
    <dbReference type="NCBI Taxonomy" id="43595"/>
    <lineage>
        <taxon>Bacteria</taxon>
        <taxon>Bacillati</taxon>
        <taxon>Bacillota</taxon>
        <taxon>Clostridia</taxon>
        <taxon>Halanaerobiales</taxon>
        <taxon>Halanaerobiaceae</taxon>
        <taxon>Halanaerobium</taxon>
    </lineage>
</organism>
<comment type="caution">
    <text evidence="9">The sequence shown here is derived from an EMBL/GenBank/DDBJ whole genome shotgun (WGS) entry which is preliminary data.</text>
</comment>
<keyword evidence="2 7" id="KW-0813">Transport</keyword>
<evidence type="ECO:0000313" key="9">
    <source>
        <dbReference type="EMBL" id="TDV96715.1"/>
    </source>
</evidence>
<feature type="transmembrane region" description="Helical" evidence="7">
    <location>
        <begin position="12"/>
        <end position="34"/>
    </location>
</feature>
<dbReference type="InterPro" id="IPR035906">
    <property type="entry name" value="MetI-like_sf"/>
</dbReference>
<evidence type="ECO:0000256" key="4">
    <source>
        <dbReference type="ARBA" id="ARBA00022692"/>
    </source>
</evidence>
<comment type="subcellular location">
    <subcellularLocation>
        <location evidence="1 7">Cell membrane</location>
        <topology evidence="1 7">Multi-pass membrane protein</topology>
    </subcellularLocation>
</comment>
<reference evidence="9 10" key="1">
    <citation type="submission" date="2019-03" db="EMBL/GenBank/DDBJ databases">
        <title>Subsurface microbial communities from deep shales in Ohio and West Virginia, USA.</title>
        <authorList>
            <person name="Wrighton K."/>
        </authorList>
    </citation>
    <scope>NUCLEOTIDE SEQUENCE [LARGE SCALE GENOMIC DNA]</scope>
    <source>
        <strain evidence="9 10">MSL9.2</strain>
    </source>
</reference>
<evidence type="ECO:0000256" key="3">
    <source>
        <dbReference type="ARBA" id="ARBA00022475"/>
    </source>
</evidence>